<sequence length="80" mass="8759">MIVKISGDSIKLSQFLKKINEISTGGGAKSFIKLNSITINEKTPEGRSTKIKPGDIVWINDEVIKVVAEDSEGQEKEVEV</sequence>
<dbReference type="Pfam" id="PF13275">
    <property type="entry name" value="S4_2"/>
    <property type="match status" value="1"/>
</dbReference>
<keyword evidence="1" id="KW-0694">RNA-binding</keyword>
<evidence type="ECO:0000313" key="2">
    <source>
        <dbReference type="EMBL" id="EFF41309.1"/>
    </source>
</evidence>
<accession>D4XWH3</accession>
<protein>
    <submittedName>
        <fullName evidence="2">Uncharacterized protein</fullName>
    </submittedName>
</protein>
<dbReference type="RefSeq" id="WP_005683942.1">
    <property type="nucleotide sequence ID" value="NZ_ADNC01000027.1"/>
</dbReference>
<dbReference type="AlphaFoldDB" id="D4XWH3"/>
<keyword evidence="3" id="KW-1185">Reference proteome</keyword>
<dbReference type="Gene3D" id="3.10.290.10">
    <property type="entry name" value="RNA-binding S4 domain"/>
    <property type="match status" value="1"/>
</dbReference>
<evidence type="ECO:0000256" key="1">
    <source>
        <dbReference type="PROSITE-ProRule" id="PRU00182"/>
    </source>
</evidence>
<dbReference type="CDD" id="cd00165">
    <property type="entry name" value="S4"/>
    <property type="match status" value="1"/>
</dbReference>
<reference evidence="2 3" key="1">
    <citation type="submission" date="2010-03" db="EMBL/GenBank/DDBJ databases">
        <authorList>
            <person name="Glass J.I."/>
            <person name="Benders G.A."/>
            <person name="Durkin A.S."/>
            <person name="Farmerie W.G."/>
            <person name="Hlavinka K."/>
            <person name="Hostetler J."/>
            <person name="Jackson J."/>
            <person name="May M.A."/>
            <person name="Miller R.H."/>
            <person name="Paralanov V."/>
            <person name="Radune D."/>
            <person name="Szczypinski B."/>
            <person name="Brown D.R."/>
        </authorList>
    </citation>
    <scope>NUCLEOTIDE SEQUENCE [LARGE SCALE GENOMIC DNA]</scope>
    <source>
        <strain evidence="2 3">A21JP2</strain>
    </source>
</reference>
<dbReference type="InterPro" id="IPR036986">
    <property type="entry name" value="S4_RNA-bd_sf"/>
</dbReference>
<comment type="caution">
    <text evidence="2">The sequence shown here is derived from an EMBL/GenBank/DDBJ whole genome shotgun (WGS) entry which is preliminary data.</text>
</comment>
<evidence type="ECO:0000313" key="3">
    <source>
        <dbReference type="Proteomes" id="UP000004757"/>
    </source>
</evidence>
<dbReference type="SUPFAM" id="SSF55174">
    <property type="entry name" value="Alpha-L RNA-binding motif"/>
    <property type="match status" value="1"/>
</dbReference>
<dbReference type="OrthoDB" id="384916at2"/>
<name>D4XWH3_9BACT</name>
<dbReference type="EMBL" id="ADNC01000027">
    <property type="protein sequence ID" value="EFF41309.1"/>
    <property type="molecule type" value="Genomic_DNA"/>
</dbReference>
<organism evidence="2 3">
    <name type="scientific">Mycoplasmopsis alligatoris A21JP2</name>
    <dbReference type="NCBI Taxonomy" id="747682"/>
    <lineage>
        <taxon>Bacteria</taxon>
        <taxon>Bacillati</taxon>
        <taxon>Mycoplasmatota</taxon>
        <taxon>Mycoplasmoidales</taxon>
        <taxon>Metamycoplasmataceae</taxon>
        <taxon>Mycoplasmopsis</taxon>
    </lineage>
</organism>
<dbReference type="PROSITE" id="PS50889">
    <property type="entry name" value="S4"/>
    <property type="match status" value="1"/>
</dbReference>
<dbReference type="Proteomes" id="UP000004757">
    <property type="component" value="Unassembled WGS sequence"/>
</dbReference>
<gene>
    <name evidence="2" type="ORF">MALL_0457</name>
</gene>
<dbReference type="eggNOG" id="COG2501">
    <property type="taxonomic scope" value="Bacteria"/>
</dbReference>
<dbReference type="GO" id="GO:0003723">
    <property type="term" value="F:RNA binding"/>
    <property type="evidence" value="ECO:0007669"/>
    <property type="project" value="UniProtKB-KW"/>
</dbReference>
<dbReference type="STRING" id="747682.MALL_0457"/>
<proteinExistence type="predicted"/>